<organism evidence="1">
    <name type="scientific">bioreactor metagenome</name>
    <dbReference type="NCBI Taxonomy" id="1076179"/>
    <lineage>
        <taxon>unclassified sequences</taxon>
        <taxon>metagenomes</taxon>
        <taxon>ecological metagenomes</taxon>
    </lineage>
</organism>
<reference evidence="1" key="1">
    <citation type="submission" date="2019-08" db="EMBL/GenBank/DDBJ databases">
        <authorList>
            <person name="Kucharzyk K."/>
            <person name="Murdoch R.W."/>
            <person name="Higgins S."/>
            <person name="Loffler F."/>
        </authorList>
    </citation>
    <scope>NUCLEOTIDE SEQUENCE</scope>
</reference>
<evidence type="ECO:0000313" key="1">
    <source>
        <dbReference type="EMBL" id="MPM42650.1"/>
    </source>
</evidence>
<dbReference type="AlphaFoldDB" id="A0A644ZNX7"/>
<dbReference type="EMBL" id="VSSQ01009805">
    <property type="protein sequence ID" value="MPM42650.1"/>
    <property type="molecule type" value="Genomic_DNA"/>
</dbReference>
<accession>A0A644ZNX7</accession>
<sequence>MSRLRNHMLEYALAGEYDYYFLVDSDLILRPETLRHLLDQKKELIAELFFTEYTPGSGSFWMNAWEFDQYSSNEAMLDKWMNQPGVYPCGGTGACFLMSSRVFQAGVNYDPISSLRCLWGEDRWFCLRAVVHGFEIFVDNQCRPIHLYRRSVYEQYKSGNLLSPH</sequence>
<dbReference type="Gene3D" id="3.90.550.10">
    <property type="entry name" value="Spore Coat Polysaccharide Biosynthesis Protein SpsA, Chain A"/>
    <property type="match status" value="1"/>
</dbReference>
<protein>
    <recommendedName>
        <fullName evidence="2">Galactosyltransferase C-terminal domain-containing protein</fullName>
    </recommendedName>
</protein>
<name>A0A644ZNX7_9ZZZZ</name>
<dbReference type="InterPro" id="IPR029044">
    <property type="entry name" value="Nucleotide-diphossugar_trans"/>
</dbReference>
<evidence type="ECO:0008006" key="2">
    <source>
        <dbReference type="Google" id="ProtNLM"/>
    </source>
</evidence>
<comment type="caution">
    <text evidence="1">The sequence shown here is derived from an EMBL/GenBank/DDBJ whole genome shotgun (WGS) entry which is preliminary data.</text>
</comment>
<proteinExistence type="predicted"/>
<gene>
    <name evidence="1" type="ORF">SDC9_89317</name>
</gene>
<dbReference type="SUPFAM" id="SSF53448">
    <property type="entry name" value="Nucleotide-diphospho-sugar transferases"/>
    <property type="match status" value="1"/>
</dbReference>